<evidence type="ECO:0000313" key="3">
    <source>
        <dbReference type="Proteomes" id="UP000095705"/>
    </source>
</evidence>
<proteinExistence type="predicted"/>
<feature type="chain" id="PRO_5009183963" evidence="1">
    <location>
        <begin position="29"/>
        <end position="144"/>
    </location>
</feature>
<dbReference type="EMBL" id="MEHK01000001">
    <property type="protein sequence ID" value="OEJ35476.1"/>
    <property type="molecule type" value="Genomic_DNA"/>
</dbReference>
<dbReference type="STRING" id="36818.BGK67_04530"/>
<gene>
    <name evidence="2" type="ORF">BGK67_04530</name>
</gene>
<dbReference type="RefSeq" id="WP_069923654.1">
    <property type="nucleotide sequence ID" value="NZ_MEHK01000001.1"/>
</dbReference>
<reference evidence="2 3" key="1">
    <citation type="submission" date="2016-08" db="EMBL/GenBank/DDBJ databases">
        <title>The complete genome of Streptomyces subrutilus 10-1-1.</title>
        <authorList>
            <person name="Chen X."/>
        </authorList>
    </citation>
    <scope>NUCLEOTIDE SEQUENCE [LARGE SCALE GENOMIC DNA]</scope>
    <source>
        <strain evidence="2 3">10-1-1</strain>
    </source>
</reference>
<dbReference type="Proteomes" id="UP000095705">
    <property type="component" value="Unassembled WGS sequence"/>
</dbReference>
<organism evidence="2 3">
    <name type="scientific">Streptomyces subrutilus</name>
    <dbReference type="NCBI Taxonomy" id="36818"/>
    <lineage>
        <taxon>Bacteria</taxon>
        <taxon>Bacillati</taxon>
        <taxon>Actinomycetota</taxon>
        <taxon>Actinomycetes</taxon>
        <taxon>Kitasatosporales</taxon>
        <taxon>Streptomycetaceae</taxon>
        <taxon>Streptomyces</taxon>
    </lineage>
</organism>
<comment type="caution">
    <text evidence="2">The sequence shown here is derived from an EMBL/GenBank/DDBJ whole genome shotgun (WGS) entry which is preliminary data.</text>
</comment>
<dbReference type="AlphaFoldDB" id="A0A1E5Q155"/>
<keyword evidence="1" id="KW-0732">Signal</keyword>
<sequence>MKLKPYSLGALLLTLLAPATLSSVTALAAPVVASPVPERHSADVIGRFLVGFYGEHGPTPYDRETRVSQVLKDRQKESPDADVLLCAQSVPRQIVVGPVTVAQSAEIGWATVTTHWEAGLTDTFTAYVRLDSQPIRVDDVICAG</sequence>
<accession>A0A1E5Q155</accession>
<evidence type="ECO:0000313" key="2">
    <source>
        <dbReference type="EMBL" id="OEJ35476.1"/>
    </source>
</evidence>
<evidence type="ECO:0000256" key="1">
    <source>
        <dbReference type="SAM" id="SignalP"/>
    </source>
</evidence>
<keyword evidence="3" id="KW-1185">Reference proteome</keyword>
<name>A0A1E5Q155_9ACTN</name>
<dbReference type="OrthoDB" id="4312737at2"/>
<feature type="signal peptide" evidence="1">
    <location>
        <begin position="1"/>
        <end position="28"/>
    </location>
</feature>
<protein>
    <submittedName>
        <fullName evidence="2">Uncharacterized protein</fullName>
    </submittedName>
</protein>